<reference evidence="3" key="2">
    <citation type="submission" date="2014-11" db="EMBL/GenBank/DDBJ databases">
        <title>Draft genome sequence of Hydrogenophaga intermedia S1.</title>
        <authorList>
            <person name="Gan H.M."/>
            <person name="Chew T.H."/>
            <person name="Stolz A."/>
        </authorList>
    </citation>
    <scope>NUCLEOTIDE SEQUENCE [LARGE SCALE GENOMIC DNA]</scope>
    <source>
        <strain evidence="3">S1</strain>
    </source>
</reference>
<proteinExistence type="predicted"/>
<evidence type="ECO:0000313" key="2">
    <source>
        <dbReference type="EMBL" id="CDN89109.1"/>
    </source>
</evidence>
<dbReference type="InterPro" id="IPR036388">
    <property type="entry name" value="WH-like_DNA-bd_sf"/>
</dbReference>
<evidence type="ECO:0000259" key="1">
    <source>
        <dbReference type="PROSITE" id="PS50995"/>
    </source>
</evidence>
<feature type="domain" description="HTH marR-type" evidence="1">
    <location>
        <begin position="15"/>
        <end position="146"/>
    </location>
</feature>
<dbReference type="InterPro" id="IPR039422">
    <property type="entry name" value="MarR/SlyA-like"/>
</dbReference>
<gene>
    <name evidence="2" type="ORF">BN948_03546</name>
</gene>
<dbReference type="SMART" id="SM00347">
    <property type="entry name" value="HTH_MARR"/>
    <property type="match status" value="1"/>
</dbReference>
<dbReference type="PANTHER" id="PTHR33164:SF105">
    <property type="entry name" value="TRANSCRIPTIONAL REPRESSOR PROTEIN-RELATED"/>
    <property type="match status" value="1"/>
</dbReference>
<reference evidence="3" key="1">
    <citation type="submission" date="2014-02" db="EMBL/GenBank/DDBJ databases">
        <authorList>
            <person name="Gan H."/>
        </authorList>
    </citation>
    <scope>NUCLEOTIDE SEQUENCE [LARGE SCALE GENOMIC DNA]</scope>
    <source>
        <strain evidence="3">S1</strain>
    </source>
</reference>
<dbReference type="RefSeq" id="WP_009518352.1">
    <property type="nucleotide sequence ID" value="NZ_CCAE010000035.1"/>
</dbReference>
<accession>A0A1L1PN14</accession>
<protein>
    <submittedName>
        <fullName evidence="2">MarR family transcriptional regulator</fullName>
    </submittedName>
</protein>
<dbReference type="GO" id="GO:0006950">
    <property type="term" value="P:response to stress"/>
    <property type="evidence" value="ECO:0007669"/>
    <property type="project" value="TreeGrafter"/>
</dbReference>
<name>A0A1L1PN14_HYDIT</name>
<dbReference type="Pfam" id="PF12802">
    <property type="entry name" value="MarR_2"/>
    <property type="match status" value="1"/>
</dbReference>
<dbReference type="PROSITE" id="PS50995">
    <property type="entry name" value="HTH_MARR_2"/>
    <property type="match status" value="1"/>
</dbReference>
<dbReference type="PANTHER" id="PTHR33164">
    <property type="entry name" value="TRANSCRIPTIONAL REGULATOR, MARR FAMILY"/>
    <property type="match status" value="1"/>
</dbReference>
<dbReference type="AlphaFoldDB" id="A0A1L1PN14"/>
<dbReference type="Proteomes" id="UP000028878">
    <property type="component" value="Unassembled WGS sequence"/>
</dbReference>
<organism evidence="2 3">
    <name type="scientific">Hydrogenophaga intermedia</name>
    <dbReference type="NCBI Taxonomy" id="65786"/>
    <lineage>
        <taxon>Bacteria</taxon>
        <taxon>Pseudomonadati</taxon>
        <taxon>Pseudomonadota</taxon>
        <taxon>Betaproteobacteria</taxon>
        <taxon>Burkholderiales</taxon>
        <taxon>Comamonadaceae</taxon>
        <taxon>Hydrogenophaga</taxon>
    </lineage>
</organism>
<dbReference type="Gene3D" id="1.10.10.10">
    <property type="entry name" value="Winged helix-like DNA-binding domain superfamily/Winged helix DNA-binding domain"/>
    <property type="match status" value="1"/>
</dbReference>
<dbReference type="InterPro" id="IPR036390">
    <property type="entry name" value="WH_DNA-bd_sf"/>
</dbReference>
<dbReference type="SUPFAM" id="SSF46785">
    <property type="entry name" value="Winged helix' DNA-binding domain"/>
    <property type="match status" value="1"/>
</dbReference>
<dbReference type="GO" id="GO:0003700">
    <property type="term" value="F:DNA-binding transcription factor activity"/>
    <property type="evidence" value="ECO:0007669"/>
    <property type="project" value="InterPro"/>
</dbReference>
<evidence type="ECO:0000313" key="3">
    <source>
        <dbReference type="Proteomes" id="UP000028878"/>
    </source>
</evidence>
<sequence length="158" mass="17040">MSTVATASSAPLKPQGCTNLKLRQLVRAVGAFYDAEVGKAGLKITQYSLLSYIAKLGPIRAVELAQQMHMSASTLSRNLRPLIDAGWVEQAAGPDARSWLIQATADGQAKRAEAQRRWRAAQEAVNQRLGAERVIALHALIDESLALLDGAEEAHDEP</sequence>
<dbReference type="EMBL" id="CCAE010000035">
    <property type="protein sequence ID" value="CDN89109.1"/>
    <property type="molecule type" value="Genomic_DNA"/>
</dbReference>
<dbReference type="InterPro" id="IPR000835">
    <property type="entry name" value="HTH_MarR-typ"/>
</dbReference>
<keyword evidence="3" id="KW-1185">Reference proteome</keyword>